<dbReference type="OrthoDB" id="389136at2"/>
<protein>
    <submittedName>
        <fullName evidence="1">Uncharacterized protein</fullName>
    </submittedName>
</protein>
<sequence length="145" mass="16883">MKFTDALKVLFASKKTRSLSKRVPRVEADSYFLTCNEVDMNLEARFINNFSDRFNSFYTQQRINNEEAFVFKNIKGFTTFGFRFPIDIAICNKNGEVLATYTNFPPQKLSSYFRDGYAAFCLAKGTIKFWNIKISDVLKINKNNF</sequence>
<dbReference type="HOGENOM" id="CLU_1785687_0_0_14"/>
<dbReference type="EMBL" id="CP006934">
    <property type="protein sequence ID" value="AHI53722.1"/>
    <property type="molecule type" value="Genomic_DNA"/>
</dbReference>
<dbReference type="RefSeq" id="WP_025250858.1">
    <property type="nucleotide sequence ID" value="NZ_CP006934.1"/>
</dbReference>
<reference evidence="1 2" key="1">
    <citation type="journal article" date="2014" name="Genome Biol. Evol.">
        <title>Molecular evolution of the substrate utilization strategies and putative virulence factors in mosquito-associated Spiroplasma species.</title>
        <authorList>
            <person name="Chang T.H."/>
            <person name="Lo W.S."/>
            <person name="Ku C."/>
            <person name="Chen L.L."/>
            <person name="Kuo C.H."/>
        </authorList>
    </citation>
    <scope>NUCLEOTIDE SEQUENCE [LARGE SCALE GENOMIC DNA]</scope>
    <source>
        <strain evidence="1">Ar-1343</strain>
    </source>
</reference>
<keyword evidence="2" id="KW-1185">Reference proteome</keyword>
<evidence type="ECO:0000313" key="1">
    <source>
        <dbReference type="EMBL" id="AHI53722.1"/>
    </source>
</evidence>
<accession>W6A9P0</accession>
<dbReference type="KEGG" id="ssab:SSABA_v1c03100"/>
<dbReference type="PATRIC" id="fig|1276257.3.peg.316"/>
<dbReference type="AlphaFoldDB" id="W6A9P0"/>
<dbReference type="Gene3D" id="2.60.120.1140">
    <property type="entry name" value="Protein of unknown function DUF192"/>
    <property type="match status" value="1"/>
</dbReference>
<proteinExistence type="predicted"/>
<dbReference type="Proteomes" id="UP000019265">
    <property type="component" value="Chromosome"/>
</dbReference>
<evidence type="ECO:0000313" key="2">
    <source>
        <dbReference type="Proteomes" id="UP000019265"/>
    </source>
</evidence>
<dbReference type="STRING" id="1276257.SSABA_v1c03100"/>
<gene>
    <name evidence="1" type="ORF">SSABA_v1c03100</name>
</gene>
<name>W6A9P0_9MOLU</name>
<dbReference type="InterPro" id="IPR038695">
    <property type="entry name" value="Saro_0823-like_sf"/>
</dbReference>
<organism evidence="1 2">
    <name type="scientific">Spiroplasma sabaudiense Ar-1343</name>
    <dbReference type="NCBI Taxonomy" id="1276257"/>
    <lineage>
        <taxon>Bacteria</taxon>
        <taxon>Bacillati</taxon>
        <taxon>Mycoplasmatota</taxon>
        <taxon>Mollicutes</taxon>
        <taxon>Entomoplasmatales</taxon>
        <taxon>Spiroplasmataceae</taxon>
        <taxon>Spiroplasma</taxon>
    </lineage>
</organism>